<organism evidence="1 2">
    <name type="scientific">Salmonirosea aquatica</name>
    <dbReference type="NCBI Taxonomy" id="2654236"/>
    <lineage>
        <taxon>Bacteria</taxon>
        <taxon>Pseudomonadati</taxon>
        <taxon>Bacteroidota</taxon>
        <taxon>Cytophagia</taxon>
        <taxon>Cytophagales</taxon>
        <taxon>Spirosomataceae</taxon>
        <taxon>Salmonirosea</taxon>
    </lineage>
</organism>
<dbReference type="AlphaFoldDB" id="A0A7C9FZK6"/>
<sequence>MKQFDSPADVLPYFSALPYEALMEARHESHLHIPTQQEIYFWFVREAGFEKLSQKLQVVLRPPQHTLKVGDASMVYYGPLGAYSNMKSVLGAGNLKYYFQSEIPHKPLDYTLEGYSLLSCFRKTIGGLLTDDLLAGQETVKSFFHDYLRIYFLAHDATTEEEGMVARNAVRSDLLHVSQAIATLGRPGIASGAYANKGALVYDHYGPEVRFILESRRYFAELMTLANIRQKYQLDEEAGNELMEPRVFF</sequence>
<evidence type="ECO:0000313" key="1">
    <source>
        <dbReference type="EMBL" id="MPR35128.1"/>
    </source>
</evidence>
<protein>
    <submittedName>
        <fullName evidence="1">Uncharacterized protein</fullName>
    </submittedName>
</protein>
<dbReference type="Proteomes" id="UP000479293">
    <property type="component" value="Unassembled WGS sequence"/>
</dbReference>
<gene>
    <name evidence="1" type="ORF">GBK04_17685</name>
</gene>
<proteinExistence type="predicted"/>
<name>A0A7C9FZK6_9BACT</name>
<reference evidence="1 2" key="1">
    <citation type="submission" date="2019-10" db="EMBL/GenBank/DDBJ databases">
        <title>Draft Genome Sequence of Cytophagaceae sp. SJW1-29.</title>
        <authorList>
            <person name="Choi A."/>
        </authorList>
    </citation>
    <scope>NUCLEOTIDE SEQUENCE [LARGE SCALE GENOMIC DNA]</scope>
    <source>
        <strain evidence="1 2">SJW1-29</strain>
    </source>
</reference>
<dbReference type="EMBL" id="WHLY01000002">
    <property type="protein sequence ID" value="MPR35128.1"/>
    <property type="molecule type" value="Genomic_DNA"/>
</dbReference>
<dbReference type="RefSeq" id="WP_152761914.1">
    <property type="nucleotide sequence ID" value="NZ_WHLY01000002.1"/>
</dbReference>
<comment type="caution">
    <text evidence="1">The sequence shown here is derived from an EMBL/GenBank/DDBJ whole genome shotgun (WGS) entry which is preliminary data.</text>
</comment>
<accession>A0A7C9FZK6</accession>
<keyword evidence="2" id="KW-1185">Reference proteome</keyword>
<evidence type="ECO:0000313" key="2">
    <source>
        <dbReference type="Proteomes" id="UP000479293"/>
    </source>
</evidence>